<organism evidence="3 4">
    <name type="scientific">Tetragenococcus koreensis</name>
    <dbReference type="NCBI Taxonomy" id="290335"/>
    <lineage>
        <taxon>Bacteria</taxon>
        <taxon>Bacillati</taxon>
        <taxon>Bacillota</taxon>
        <taxon>Bacilli</taxon>
        <taxon>Lactobacillales</taxon>
        <taxon>Enterococcaceae</taxon>
        <taxon>Tetragenococcus</taxon>
    </lineage>
</organism>
<keyword evidence="1" id="KW-0812">Transmembrane</keyword>
<dbReference type="GeneID" id="69985923"/>
<feature type="transmembrane region" description="Helical" evidence="1">
    <location>
        <begin position="217"/>
        <end position="241"/>
    </location>
</feature>
<proteinExistence type="predicted"/>
<gene>
    <name evidence="2" type="ORF">TK11N_05280</name>
    <name evidence="3" type="ORF">TK2N_05860</name>
</gene>
<keyword evidence="1" id="KW-1133">Transmembrane helix</keyword>
<feature type="transmembrane region" description="Helical" evidence="1">
    <location>
        <begin position="193"/>
        <end position="211"/>
    </location>
</feature>
<dbReference type="Proteomes" id="UP000886597">
    <property type="component" value="Unassembled WGS sequence"/>
</dbReference>
<accession>A0AAN4UAJ4</accession>
<evidence type="ECO:0000256" key="1">
    <source>
        <dbReference type="SAM" id="Phobius"/>
    </source>
</evidence>
<feature type="transmembrane region" description="Helical" evidence="1">
    <location>
        <begin position="48"/>
        <end position="72"/>
    </location>
</feature>
<feature type="transmembrane region" description="Helical" evidence="1">
    <location>
        <begin position="129"/>
        <end position="156"/>
    </location>
</feature>
<comment type="caution">
    <text evidence="3">The sequence shown here is derived from an EMBL/GenBank/DDBJ whole genome shotgun (WGS) entry which is preliminary data.</text>
</comment>
<dbReference type="RefSeq" id="WP_124006421.1">
    <property type="nucleotide sequence ID" value="NZ_BJYN01000023.1"/>
</dbReference>
<reference evidence="3" key="2">
    <citation type="journal article" date="2020" name="Int. Dairy J.">
        <title>Lactic acid bacterial diversity in Brie cheese focusing on salt concentration and pH of isolation medium and characterisation of halophilic and alkaliphilic lactic acid bacterial isolates.</title>
        <authorList>
            <person name="Unno R."/>
            <person name="Matsutani M."/>
            <person name="Suzuki T."/>
            <person name="Kodama K."/>
            <person name="Matsushita H."/>
            <person name="Yamasato K."/>
            <person name="Koizumi Y."/>
            <person name="Ishikawa M."/>
        </authorList>
    </citation>
    <scope>NUCLEOTIDE SEQUENCE</scope>
    <source>
        <strain evidence="3">7C1</strain>
        <strain evidence="2">8C4</strain>
    </source>
</reference>
<dbReference type="AlphaFoldDB" id="A0AAN4UAJ4"/>
<evidence type="ECO:0000313" key="5">
    <source>
        <dbReference type="Proteomes" id="UP000886607"/>
    </source>
</evidence>
<dbReference type="KEGG" id="tkr:C7K43_08185"/>
<keyword evidence="1" id="KW-0472">Membrane</keyword>
<feature type="transmembrane region" description="Helical" evidence="1">
    <location>
        <begin position="162"/>
        <end position="181"/>
    </location>
</feature>
<protein>
    <submittedName>
        <fullName evidence="3">Uncharacterized protein</fullName>
    </submittedName>
</protein>
<evidence type="ECO:0000313" key="4">
    <source>
        <dbReference type="Proteomes" id="UP000886597"/>
    </source>
</evidence>
<name>A0AAN4UAJ4_9ENTE</name>
<reference evidence="3" key="1">
    <citation type="submission" date="2019-08" db="EMBL/GenBank/DDBJ databases">
        <authorList>
            <person name="Ishikawa M."/>
            <person name="Suzuki T."/>
            <person name="Matsutani M."/>
        </authorList>
    </citation>
    <scope>NUCLEOTIDE SEQUENCE</scope>
    <source>
        <strain evidence="3">7C1</strain>
        <strain evidence="2">8C4</strain>
    </source>
</reference>
<evidence type="ECO:0000313" key="3">
    <source>
        <dbReference type="EMBL" id="GEQ53742.1"/>
    </source>
</evidence>
<evidence type="ECO:0000313" key="2">
    <source>
        <dbReference type="EMBL" id="GEQ48676.1"/>
    </source>
</evidence>
<sequence>MNKNINQIHLTQAEKENSINVILKEIKLQPVTFRGFLCSYFQKVGLSYLFWGIGDILFLVGLLLVGGGLVYLPNLNHLLANNLTDEIYFSVFIFSPLCYALLYFLGIWKEILLGTFELKMTLRVSLKELLILRMLAFSIISLVILTGSNYLIWQFLGQEISLVRLFSLSFSSLFLFANLQLLLEYKIPLRRSYWVTPLIWLVVGAFFIWKQDIIAQFLLYLPLTIVTTIVCGSFILFICLLRYNYFTEKEGTITYASA</sequence>
<dbReference type="Proteomes" id="UP000886607">
    <property type="component" value="Unassembled WGS sequence"/>
</dbReference>
<dbReference type="EMBL" id="BKBQ01000006">
    <property type="protein sequence ID" value="GEQ53742.1"/>
    <property type="molecule type" value="Genomic_DNA"/>
</dbReference>
<keyword evidence="5" id="KW-1185">Reference proteome</keyword>
<feature type="transmembrane region" description="Helical" evidence="1">
    <location>
        <begin position="87"/>
        <end position="108"/>
    </location>
</feature>
<dbReference type="EMBL" id="BKBO01000006">
    <property type="protein sequence ID" value="GEQ48676.1"/>
    <property type="molecule type" value="Genomic_DNA"/>
</dbReference>